<sequence length="147" mass="15806">MSERIFGVFLLLLSAGGIYSGWDLKAPISYEPVGPRAFPLLVFALLGVCSLGLMLSKRPATEWAPSPTLVRVGGMFAVILAYAFLFDKLGFVISTALMSIPLARFFGGTWKQSLIAGAGLGVSLFLIFDRLLDVVLPTGLWLKPLLG</sequence>
<feature type="transmembrane region" description="Helical" evidence="1">
    <location>
        <begin position="36"/>
        <end position="56"/>
    </location>
</feature>
<dbReference type="EMBL" id="CP022187">
    <property type="protein sequence ID" value="AWI76632.1"/>
    <property type="molecule type" value="Genomic_DNA"/>
</dbReference>
<feature type="transmembrane region" description="Helical" evidence="1">
    <location>
        <begin position="114"/>
        <end position="132"/>
    </location>
</feature>
<reference evidence="4 5" key="1">
    <citation type="submission" date="2017-06" db="EMBL/GenBank/DDBJ databases">
        <title>Azoarcus sp. TSNA42 complete genome sequence.</title>
        <authorList>
            <person name="Woo J.-H."/>
            <person name="Kim H.-S."/>
        </authorList>
    </citation>
    <scope>NUCLEOTIDE SEQUENCE [LARGE SCALE GENOMIC DNA]</scope>
    <source>
        <strain evidence="4 5">TSNA42</strain>
    </source>
</reference>
<keyword evidence="6" id="KW-1185">Reference proteome</keyword>
<dbReference type="Proteomes" id="UP000244902">
    <property type="component" value="Chromosome"/>
</dbReference>
<evidence type="ECO:0000313" key="4">
    <source>
        <dbReference type="EMBL" id="AWI79350.1"/>
    </source>
</evidence>
<protein>
    <recommendedName>
        <fullName evidence="2">DUF1468 domain-containing protein</fullName>
    </recommendedName>
</protein>
<gene>
    <name evidence="3" type="ORF">CEW83_16605</name>
    <name evidence="4" type="ORF">CEW87_08200</name>
</gene>
<dbReference type="AlphaFoldDB" id="A0A2U8H140"/>
<feature type="domain" description="DUF1468" evidence="2">
    <location>
        <begin position="5"/>
        <end position="137"/>
    </location>
</feature>
<evidence type="ECO:0000259" key="2">
    <source>
        <dbReference type="Pfam" id="PF07331"/>
    </source>
</evidence>
<keyword evidence="1" id="KW-1133">Transmembrane helix</keyword>
<reference evidence="3 6" key="2">
    <citation type="submission" date="2017-06" db="EMBL/GenBank/DDBJ databases">
        <title>Azoarcus.</title>
        <authorList>
            <person name="Woo J.-H."/>
            <person name="Kim H.-S."/>
        </authorList>
    </citation>
    <scope>NUCLEOTIDE SEQUENCE [LARGE SCALE GENOMIC DNA]</scope>
    <source>
        <strain evidence="3 6">TSPY31</strain>
    </source>
</reference>
<proteinExistence type="predicted"/>
<evidence type="ECO:0000256" key="1">
    <source>
        <dbReference type="SAM" id="Phobius"/>
    </source>
</evidence>
<dbReference type="EMBL" id="CP022188">
    <property type="protein sequence ID" value="AWI79350.1"/>
    <property type="molecule type" value="Genomic_DNA"/>
</dbReference>
<evidence type="ECO:0000313" key="6">
    <source>
        <dbReference type="Proteomes" id="UP000244930"/>
    </source>
</evidence>
<keyword evidence="1" id="KW-0812">Transmembrane</keyword>
<dbReference type="OrthoDB" id="8795337at2"/>
<dbReference type="Proteomes" id="UP000244930">
    <property type="component" value="Chromosome"/>
</dbReference>
<organism evidence="4 5">
    <name type="scientific">Parazoarcus communis</name>
    <dbReference type="NCBI Taxonomy" id="41977"/>
    <lineage>
        <taxon>Bacteria</taxon>
        <taxon>Pseudomonadati</taxon>
        <taxon>Pseudomonadota</taxon>
        <taxon>Betaproteobacteria</taxon>
        <taxon>Rhodocyclales</taxon>
        <taxon>Zoogloeaceae</taxon>
        <taxon>Parazoarcus</taxon>
    </lineage>
</organism>
<keyword evidence="1" id="KW-0472">Membrane</keyword>
<accession>A0A2U8H140</accession>
<feature type="transmembrane region" description="Helical" evidence="1">
    <location>
        <begin position="68"/>
        <end position="85"/>
    </location>
</feature>
<dbReference type="KEGG" id="acom:CEW83_16605"/>
<dbReference type="RefSeq" id="WP_108950331.1">
    <property type="nucleotide sequence ID" value="NZ_CP022187.1"/>
</dbReference>
<evidence type="ECO:0000313" key="3">
    <source>
        <dbReference type="EMBL" id="AWI76632.1"/>
    </source>
</evidence>
<evidence type="ECO:0000313" key="5">
    <source>
        <dbReference type="Proteomes" id="UP000244902"/>
    </source>
</evidence>
<dbReference type="Pfam" id="PF07331">
    <property type="entry name" value="TctB"/>
    <property type="match status" value="1"/>
</dbReference>
<name>A0A2U8H140_9RHOO</name>
<dbReference type="InterPro" id="IPR009936">
    <property type="entry name" value="DUF1468"/>
</dbReference>